<dbReference type="EMBL" id="SNYI01000002">
    <property type="protein sequence ID" value="TDQ31164.1"/>
    <property type="molecule type" value="Genomic_DNA"/>
</dbReference>
<comment type="caution">
    <text evidence="2">The sequence shown here is derived from an EMBL/GenBank/DDBJ whole genome shotgun (WGS) entry which is preliminary data.</text>
</comment>
<dbReference type="InterPro" id="IPR001296">
    <property type="entry name" value="Glyco_trans_1"/>
</dbReference>
<dbReference type="OrthoDB" id="798298at2"/>
<evidence type="ECO:0000259" key="1">
    <source>
        <dbReference type="Pfam" id="PF00534"/>
    </source>
</evidence>
<protein>
    <submittedName>
        <fullName evidence="2">Glycosyltransferase involved in cell wall biosynthesis</fullName>
    </submittedName>
</protein>
<evidence type="ECO:0000313" key="3">
    <source>
        <dbReference type="Proteomes" id="UP000295468"/>
    </source>
</evidence>
<dbReference type="RefSeq" id="WP_133644009.1">
    <property type="nucleotide sequence ID" value="NZ_SNYI01000002.1"/>
</dbReference>
<keyword evidence="3" id="KW-1185">Reference proteome</keyword>
<dbReference type="SUPFAM" id="SSF53756">
    <property type="entry name" value="UDP-Glycosyltransferase/glycogen phosphorylase"/>
    <property type="match status" value="1"/>
</dbReference>
<accession>A0A4R6TJU7</accession>
<name>A0A4R6TJU7_9FLAO</name>
<feature type="domain" description="Glycosyl transferase family 1" evidence="1">
    <location>
        <begin position="195"/>
        <end position="294"/>
    </location>
</feature>
<dbReference type="PANTHER" id="PTHR12526">
    <property type="entry name" value="GLYCOSYLTRANSFERASE"/>
    <property type="match status" value="1"/>
</dbReference>
<gene>
    <name evidence="2" type="ORF">CLV82_1866</name>
</gene>
<proteinExistence type="predicted"/>
<evidence type="ECO:0000313" key="2">
    <source>
        <dbReference type="EMBL" id="TDQ31164.1"/>
    </source>
</evidence>
<dbReference type="Pfam" id="PF00534">
    <property type="entry name" value="Glycos_transf_1"/>
    <property type="match status" value="1"/>
</dbReference>
<sequence length="363" mass="41667">MKKYQKKKILVILPNDFLGGAEQYLKMVASNFQNEEVYIFVFSKKKTGSWDDIANYTQIEYSDSDNILMSIFNFLQFLWSKKNTIFDFIFSSHVYYTGITGIFIRLRFLNKDRFIARESTSIFRRFSGFKLWTYRAMYKIGYKPVDLLVCQTELMKQQLEEGLPGLSRSLKIKVIPNPIDLNKLKEKIKTLHNAEIPDNYIVSAGRLIPEKGFDLLIRAFANSQGETGRKLLILGEGKERNILESMIEELDLQGKVFLIGHVDNVYPYFQNAEACIVSSRIEGFPNVLLQMMSVNNRVGSTLCAGGIENIPGIHTCLPDKIDELSGLLNLTLADSNDNRIAFDKYLNERSVENHIEKIKAYTD</sequence>
<organism evidence="2 3">
    <name type="scientific">Zeaxanthinibacter enoshimensis</name>
    <dbReference type="NCBI Taxonomy" id="392009"/>
    <lineage>
        <taxon>Bacteria</taxon>
        <taxon>Pseudomonadati</taxon>
        <taxon>Bacteroidota</taxon>
        <taxon>Flavobacteriia</taxon>
        <taxon>Flavobacteriales</taxon>
        <taxon>Flavobacteriaceae</taxon>
        <taxon>Zeaxanthinibacter</taxon>
    </lineage>
</organism>
<reference evidence="2 3" key="1">
    <citation type="submission" date="2019-03" db="EMBL/GenBank/DDBJ databases">
        <title>Genomic Encyclopedia of Archaeal and Bacterial Type Strains, Phase II (KMG-II): from individual species to whole genera.</title>
        <authorList>
            <person name="Goeker M."/>
        </authorList>
    </citation>
    <scope>NUCLEOTIDE SEQUENCE [LARGE SCALE GENOMIC DNA]</scope>
    <source>
        <strain evidence="2 3">DSM 18435</strain>
    </source>
</reference>
<dbReference type="GO" id="GO:0016757">
    <property type="term" value="F:glycosyltransferase activity"/>
    <property type="evidence" value="ECO:0007669"/>
    <property type="project" value="InterPro"/>
</dbReference>
<dbReference type="Proteomes" id="UP000295468">
    <property type="component" value="Unassembled WGS sequence"/>
</dbReference>
<dbReference type="Gene3D" id="3.40.50.2000">
    <property type="entry name" value="Glycogen Phosphorylase B"/>
    <property type="match status" value="2"/>
</dbReference>
<dbReference type="CDD" id="cd03811">
    <property type="entry name" value="GT4_GT28_WabH-like"/>
    <property type="match status" value="1"/>
</dbReference>
<dbReference type="AlphaFoldDB" id="A0A4R6TJU7"/>
<dbReference type="PANTHER" id="PTHR12526:SF630">
    <property type="entry name" value="GLYCOSYLTRANSFERASE"/>
    <property type="match status" value="1"/>
</dbReference>
<keyword evidence="2" id="KW-0808">Transferase</keyword>